<name>A0A815ZX41_9BILA</name>
<dbReference type="Pfam" id="PF13417">
    <property type="entry name" value="GST_N_3"/>
    <property type="match status" value="1"/>
</dbReference>
<dbReference type="PANTHER" id="PTHR42673">
    <property type="entry name" value="MALEYLACETOACETATE ISOMERASE"/>
    <property type="match status" value="1"/>
</dbReference>
<dbReference type="PROSITE" id="PS50405">
    <property type="entry name" value="GST_CTER"/>
    <property type="match status" value="1"/>
</dbReference>
<sequence>MSHINKVRIIGSYLSPYVRKVLVCLAIKGIPYEIDPIVPFYGNEQFSKLSPLRRIPVFTDDKVTLCDSSVICQYLDDCYPSPNFVSIYPNDIVNRAKARWYEEYADTYMGDIFIWQYYNEVVINPFVWKKKSNQALIDHSLNIEIPKVLQYLEENVPKEGYMFGEDHVTIADISITCFFRNLFLAKAKFDVERYPITFSYINRILSLSYFQSLNPFEKISFATPVSNHREALTKGNAPISNDTFGIDKPTPGAFSNRTAL</sequence>
<dbReference type="InterPro" id="IPR004046">
    <property type="entry name" value="GST_C"/>
</dbReference>
<dbReference type="EMBL" id="CAJNOQ010033565">
    <property type="protein sequence ID" value="CAF1590678.1"/>
    <property type="molecule type" value="Genomic_DNA"/>
</dbReference>
<evidence type="ECO:0008006" key="8">
    <source>
        <dbReference type="Google" id="ProtNLM"/>
    </source>
</evidence>
<dbReference type="PROSITE" id="PS50404">
    <property type="entry name" value="GST_NTER"/>
    <property type="match status" value="1"/>
</dbReference>
<dbReference type="SFLD" id="SFLDS00019">
    <property type="entry name" value="Glutathione_Transferase_(cytos"/>
    <property type="match status" value="1"/>
</dbReference>
<gene>
    <name evidence="4" type="ORF">GPM918_LOCUS41731</name>
    <name evidence="3" type="ORF">OVA965_LOCUS27845</name>
    <name evidence="6" type="ORF">SRO942_LOCUS42833</name>
    <name evidence="5" type="ORF">TMI583_LOCUS28592</name>
</gene>
<dbReference type="OrthoDB" id="2309723at2759"/>
<organism evidence="4 7">
    <name type="scientific">Didymodactylos carnosus</name>
    <dbReference type="NCBI Taxonomy" id="1234261"/>
    <lineage>
        <taxon>Eukaryota</taxon>
        <taxon>Metazoa</taxon>
        <taxon>Spiralia</taxon>
        <taxon>Gnathifera</taxon>
        <taxon>Rotifera</taxon>
        <taxon>Eurotatoria</taxon>
        <taxon>Bdelloidea</taxon>
        <taxon>Philodinida</taxon>
        <taxon>Philodinidae</taxon>
        <taxon>Didymodactylos</taxon>
    </lineage>
</organism>
<dbReference type="Proteomes" id="UP000677228">
    <property type="component" value="Unassembled WGS sequence"/>
</dbReference>
<evidence type="ECO:0000313" key="4">
    <source>
        <dbReference type="EMBL" id="CAF1590678.1"/>
    </source>
</evidence>
<dbReference type="GO" id="GO:0006749">
    <property type="term" value="P:glutathione metabolic process"/>
    <property type="evidence" value="ECO:0007669"/>
    <property type="project" value="TreeGrafter"/>
</dbReference>
<dbReference type="Proteomes" id="UP000663829">
    <property type="component" value="Unassembled WGS sequence"/>
</dbReference>
<feature type="domain" description="GST C-terminal" evidence="2">
    <location>
        <begin position="91"/>
        <end position="225"/>
    </location>
</feature>
<dbReference type="CDD" id="cd00299">
    <property type="entry name" value="GST_C_family"/>
    <property type="match status" value="1"/>
</dbReference>
<dbReference type="PANTHER" id="PTHR42673:SF21">
    <property type="entry name" value="GLUTATHIONE S-TRANSFERASE YFCF"/>
    <property type="match status" value="1"/>
</dbReference>
<protein>
    <recommendedName>
        <fullName evidence="8">Glutathione S-transferase</fullName>
    </recommendedName>
</protein>
<dbReference type="InterPro" id="IPR036282">
    <property type="entry name" value="Glutathione-S-Trfase_C_sf"/>
</dbReference>
<feature type="domain" description="GST N-terminal" evidence="1">
    <location>
        <begin position="5"/>
        <end position="83"/>
    </location>
</feature>
<dbReference type="Gene3D" id="1.20.1050.10">
    <property type="match status" value="1"/>
</dbReference>
<dbReference type="InterPro" id="IPR040079">
    <property type="entry name" value="Glutathione_S-Trfase"/>
</dbReference>
<evidence type="ECO:0000313" key="6">
    <source>
        <dbReference type="EMBL" id="CAF4462465.1"/>
    </source>
</evidence>
<dbReference type="EMBL" id="CAJNOK010018615">
    <property type="protein sequence ID" value="CAF1285530.1"/>
    <property type="molecule type" value="Genomic_DNA"/>
</dbReference>
<dbReference type="EMBL" id="CAJOBC010099711">
    <property type="protein sequence ID" value="CAF4462465.1"/>
    <property type="molecule type" value="Genomic_DNA"/>
</dbReference>
<dbReference type="Proteomes" id="UP000682733">
    <property type="component" value="Unassembled WGS sequence"/>
</dbReference>
<evidence type="ECO:0000313" key="7">
    <source>
        <dbReference type="Proteomes" id="UP000663829"/>
    </source>
</evidence>
<dbReference type="Pfam" id="PF14497">
    <property type="entry name" value="GST_C_3"/>
    <property type="match status" value="1"/>
</dbReference>
<evidence type="ECO:0000259" key="2">
    <source>
        <dbReference type="PROSITE" id="PS50405"/>
    </source>
</evidence>
<dbReference type="Gene3D" id="3.40.30.10">
    <property type="entry name" value="Glutaredoxin"/>
    <property type="match status" value="1"/>
</dbReference>
<dbReference type="InterPro" id="IPR010987">
    <property type="entry name" value="Glutathione-S-Trfase_C-like"/>
</dbReference>
<evidence type="ECO:0000313" key="3">
    <source>
        <dbReference type="EMBL" id="CAF1285530.1"/>
    </source>
</evidence>
<dbReference type="Proteomes" id="UP000681722">
    <property type="component" value="Unassembled WGS sequence"/>
</dbReference>
<dbReference type="GO" id="GO:0006559">
    <property type="term" value="P:L-phenylalanine catabolic process"/>
    <property type="evidence" value="ECO:0007669"/>
    <property type="project" value="TreeGrafter"/>
</dbReference>
<reference evidence="4" key="1">
    <citation type="submission" date="2021-02" db="EMBL/GenBank/DDBJ databases">
        <authorList>
            <person name="Nowell W R."/>
        </authorList>
    </citation>
    <scope>NUCLEOTIDE SEQUENCE</scope>
</reference>
<evidence type="ECO:0000259" key="1">
    <source>
        <dbReference type="PROSITE" id="PS50404"/>
    </source>
</evidence>
<dbReference type="SUPFAM" id="SSF47616">
    <property type="entry name" value="GST C-terminal domain-like"/>
    <property type="match status" value="1"/>
</dbReference>
<dbReference type="InterPro" id="IPR004045">
    <property type="entry name" value="Glutathione_S-Trfase_N"/>
</dbReference>
<dbReference type="EMBL" id="CAJOBA010040182">
    <property type="protein sequence ID" value="CAF4090490.1"/>
    <property type="molecule type" value="Genomic_DNA"/>
</dbReference>
<dbReference type="GO" id="GO:0004364">
    <property type="term" value="F:glutathione transferase activity"/>
    <property type="evidence" value="ECO:0007669"/>
    <property type="project" value="TreeGrafter"/>
</dbReference>
<dbReference type="AlphaFoldDB" id="A0A815ZX41"/>
<proteinExistence type="predicted"/>
<keyword evidence="7" id="KW-1185">Reference proteome</keyword>
<dbReference type="SFLD" id="SFLDG00358">
    <property type="entry name" value="Main_(cytGST)"/>
    <property type="match status" value="1"/>
</dbReference>
<dbReference type="GO" id="GO:0016034">
    <property type="term" value="F:maleylacetoacetate isomerase activity"/>
    <property type="evidence" value="ECO:0007669"/>
    <property type="project" value="TreeGrafter"/>
</dbReference>
<comment type="caution">
    <text evidence="4">The sequence shown here is derived from an EMBL/GenBank/DDBJ whole genome shotgun (WGS) entry which is preliminary data.</text>
</comment>
<evidence type="ECO:0000313" key="5">
    <source>
        <dbReference type="EMBL" id="CAF4090490.1"/>
    </source>
</evidence>
<dbReference type="InterPro" id="IPR036249">
    <property type="entry name" value="Thioredoxin-like_sf"/>
</dbReference>
<accession>A0A815ZX41</accession>
<dbReference type="SUPFAM" id="SSF52833">
    <property type="entry name" value="Thioredoxin-like"/>
    <property type="match status" value="1"/>
</dbReference>